<comment type="caution">
    <text evidence="8">The sequence shown here is derived from an EMBL/GenBank/DDBJ whole genome shotgun (WGS) entry which is preliminary data.</text>
</comment>
<dbReference type="GO" id="GO:0003677">
    <property type="term" value="F:DNA binding"/>
    <property type="evidence" value="ECO:0007669"/>
    <property type="project" value="UniProtKB-KW"/>
</dbReference>
<dbReference type="EMBL" id="RCVZ01000010">
    <property type="protein sequence ID" value="RLQ94370.1"/>
    <property type="molecule type" value="Genomic_DNA"/>
</dbReference>
<feature type="domain" description="RNA polymerase sigma-70 region 4" evidence="7">
    <location>
        <begin position="115"/>
        <end position="163"/>
    </location>
</feature>
<dbReference type="PANTHER" id="PTHR43133">
    <property type="entry name" value="RNA POLYMERASE ECF-TYPE SIGMA FACTO"/>
    <property type="match status" value="1"/>
</dbReference>
<proteinExistence type="inferred from homology"/>
<keyword evidence="3" id="KW-0731">Sigma factor</keyword>
<evidence type="ECO:0000256" key="3">
    <source>
        <dbReference type="ARBA" id="ARBA00023082"/>
    </source>
</evidence>
<reference evidence="8 9" key="1">
    <citation type="submission" date="2018-10" db="EMBL/GenBank/DDBJ databases">
        <title>Falsibacillus sp. genome draft.</title>
        <authorList>
            <person name="Shi S."/>
        </authorList>
    </citation>
    <scope>NUCLEOTIDE SEQUENCE [LARGE SCALE GENOMIC DNA]</scope>
    <source>
        <strain evidence="8 9">GY 10110</strain>
    </source>
</reference>
<dbReference type="Pfam" id="PF04542">
    <property type="entry name" value="Sigma70_r2"/>
    <property type="match status" value="1"/>
</dbReference>
<dbReference type="InterPro" id="IPR007630">
    <property type="entry name" value="RNA_pol_sigma70_r4"/>
</dbReference>
<evidence type="ECO:0000256" key="4">
    <source>
        <dbReference type="ARBA" id="ARBA00023125"/>
    </source>
</evidence>
<sequence length="171" mass="20005">MNELVAAAQNGDENAFITLFQQYEVDLYRIAYVYTKNQDDALDVVQETAYRSFKNIHTLKEPKYFKTWLIKIAMSCATDILRKKKKVVFLDTELKPPVQSTEVDLPLTISLKSLINNLKEDEKKIVMLKYYYDYTFKEISNIMQVPIGTIKSILYRSLNKLKHQFKEGETS</sequence>
<keyword evidence="4" id="KW-0238">DNA-binding</keyword>
<keyword evidence="2" id="KW-0805">Transcription regulation</keyword>
<gene>
    <name evidence="8" type="ORF">D9X91_14595</name>
</gene>
<evidence type="ECO:0000256" key="1">
    <source>
        <dbReference type="ARBA" id="ARBA00010641"/>
    </source>
</evidence>
<dbReference type="NCBIfam" id="TIGR02937">
    <property type="entry name" value="sigma70-ECF"/>
    <property type="match status" value="1"/>
</dbReference>
<accession>A0A3L7JV16</accession>
<evidence type="ECO:0000313" key="8">
    <source>
        <dbReference type="EMBL" id="RLQ94370.1"/>
    </source>
</evidence>
<dbReference type="InterPro" id="IPR013324">
    <property type="entry name" value="RNA_pol_sigma_r3/r4-like"/>
</dbReference>
<organism evidence="8 9">
    <name type="scientific">Falsibacillus albus</name>
    <dbReference type="NCBI Taxonomy" id="2478915"/>
    <lineage>
        <taxon>Bacteria</taxon>
        <taxon>Bacillati</taxon>
        <taxon>Bacillota</taxon>
        <taxon>Bacilli</taxon>
        <taxon>Bacillales</taxon>
        <taxon>Bacillaceae</taxon>
        <taxon>Falsibacillus</taxon>
    </lineage>
</organism>
<dbReference type="GO" id="GO:0006352">
    <property type="term" value="P:DNA-templated transcription initiation"/>
    <property type="evidence" value="ECO:0007669"/>
    <property type="project" value="InterPro"/>
</dbReference>
<dbReference type="GO" id="GO:0016987">
    <property type="term" value="F:sigma factor activity"/>
    <property type="evidence" value="ECO:0007669"/>
    <property type="project" value="UniProtKB-KW"/>
</dbReference>
<keyword evidence="9" id="KW-1185">Reference proteome</keyword>
<dbReference type="Gene3D" id="1.10.10.10">
    <property type="entry name" value="Winged helix-like DNA-binding domain superfamily/Winged helix DNA-binding domain"/>
    <property type="match status" value="1"/>
</dbReference>
<dbReference type="Proteomes" id="UP000276770">
    <property type="component" value="Unassembled WGS sequence"/>
</dbReference>
<dbReference type="AlphaFoldDB" id="A0A3L7JV16"/>
<keyword evidence="5" id="KW-0804">Transcription</keyword>
<dbReference type="InterPro" id="IPR039425">
    <property type="entry name" value="RNA_pol_sigma-70-like"/>
</dbReference>
<evidence type="ECO:0000259" key="7">
    <source>
        <dbReference type="Pfam" id="PF04545"/>
    </source>
</evidence>
<dbReference type="InterPro" id="IPR007627">
    <property type="entry name" value="RNA_pol_sigma70_r2"/>
</dbReference>
<evidence type="ECO:0000259" key="6">
    <source>
        <dbReference type="Pfam" id="PF04542"/>
    </source>
</evidence>
<dbReference type="SUPFAM" id="SSF88659">
    <property type="entry name" value="Sigma3 and sigma4 domains of RNA polymerase sigma factors"/>
    <property type="match status" value="1"/>
</dbReference>
<dbReference type="InterPro" id="IPR013325">
    <property type="entry name" value="RNA_pol_sigma_r2"/>
</dbReference>
<dbReference type="SUPFAM" id="SSF88946">
    <property type="entry name" value="Sigma2 domain of RNA polymerase sigma factors"/>
    <property type="match status" value="1"/>
</dbReference>
<dbReference type="InterPro" id="IPR036388">
    <property type="entry name" value="WH-like_DNA-bd_sf"/>
</dbReference>
<dbReference type="OrthoDB" id="9782703at2"/>
<comment type="similarity">
    <text evidence="1">Belongs to the sigma-70 factor family. ECF subfamily.</text>
</comment>
<dbReference type="InterPro" id="IPR014284">
    <property type="entry name" value="RNA_pol_sigma-70_dom"/>
</dbReference>
<dbReference type="Gene3D" id="1.10.1740.10">
    <property type="match status" value="1"/>
</dbReference>
<feature type="domain" description="RNA polymerase sigma-70 region 2" evidence="6">
    <location>
        <begin position="19"/>
        <end position="86"/>
    </location>
</feature>
<protein>
    <submittedName>
        <fullName evidence="8">Sigma-70 family RNA polymerase sigma factor</fullName>
    </submittedName>
</protein>
<evidence type="ECO:0000256" key="2">
    <source>
        <dbReference type="ARBA" id="ARBA00023015"/>
    </source>
</evidence>
<evidence type="ECO:0000256" key="5">
    <source>
        <dbReference type="ARBA" id="ARBA00023163"/>
    </source>
</evidence>
<evidence type="ECO:0000313" key="9">
    <source>
        <dbReference type="Proteomes" id="UP000276770"/>
    </source>
</evidence>
<dbReference type="PANTHER" id="PTHR43133:SF51">
    <property type="entry name" value="RNA POLYMERASE SIGMA FACTOR"/>
    <property type="match status" value="1"/>
</dbReference>
<dbReference type="CDD" id="cd06171">
    <property type="entry name" value="Sigma70_r4"/>
    <property type="match status" value="1"/>
</dbReference>
<name>A0A3L7JV16_9BACI</name>
<dbReference type="Pfam" id="PF04545">
    <property type="entry name" value="Sigma70_r4"/>
    <property type="match status" value="1"/>
</dbReference>